<evidence type="ECO:0000313" key="2">
    <source>
        <dbReference type="Proteomes" id="UP001303115"/>
    </source>
</evidence>
<keyword evidence="2" id="KW-1185">Reference proteome</keyword>
<evidence type="ECO:0008006" key="3">
    <source>
        <dbReference type="Google" id="ProtNLM"/>
    </source>
</evidence>
<name>A0AAN6P544_9PEZI</name>
<reference evidence="2" key="1">
    <citation type="journal article" date="2023" name="Mol. Phylogenet. Evol.">
        <title>Genome-scale phylogeny and comparative genomics of the fungal order Sordariales.</title>
        <authorList>
            <person name="Hensen N."/>
            <person name="Bonometti L."/>
            <person name="Westerberg I."/>
            <person name="Brannstrom I.O."/>
            <person name="Guillou S."/>
            <person name="Cros-Aarteil S."/>
            <person name="Calhoun S."/>
            <person name="Haridas S."/>
            <person name="Kuo A."/>
            <person name="Mondo S."/>
            <person name="Pangilinan J."/>
            <person name="Riley R."/>
            <person name="LaButti K."/>
            <person name="Andreopoulos B."/>
            <person name="Lipzen A."/>
            <person name="Chen C."/>
            <person name="Yan M."/>
            <person name="Daum C."/>
            <person name="Ng V."/>
            <person name="Clum A."/>
            <person name="Steindorff A."/>
            <person name="Ohm R.A."/>
            <person name="Martin F."/>
            <person name="Silar P."/>
            <person name="Natvig D.O."/>
            <person name="Lalanne C."/>
            <person name="Gautier V."/>
            <person name="Ament-Velasquez S.L."/>
            <person name="Kruys A."/>
            <person name="Hutchinson M.I."/>
            <person name="Powell A.J."/>
            <person name="Barry K."/>
            <person name="Miller A.N."/>
            <person name="Grigoriev I.V."/>
            <person name="Debuchy R."/>
            <person name="Gladieux P."/>
            <person name="Hiltunen Thoren M."/>
            <person name="Johannesson H."/>
        </authorList>
    </citation>
    <scope>NUCLEOTIDE SEQUENCE [LARGE SCALE GENOMIC DNA]</scope>
    <source>
        <strain evidence="2">CBS 284.82</strain>
    </source>
</reference>
<gene>
    <name evidence="1" type="ORF">C8A01DRAFT_51140</name>
</gene>
<sequence length="213" mass="23596">MSATTGHALATPTHGTGGSFTIRCSSRIAATPRDCLDVVVKSSEYPTWNRFCRKCTIDSQPTTNNNNKDDPDNLQLGTHFTFDVHLNPDEPDGNPGQAIALEVSVLEPIDEDPKDSIVASSALAEGAARRRGWRIAWRQRPSLLMPAWMLRSERVQEFVEVNGGSETEYHCWETFYGVLAPVVRRVAGKQVERGFDAWQLGLKGRVERGEQAA</sequence>
<dbReference type="InterPro" id="IPR023393">
    <property type="entry name" value="START-like_dom_sf"/>
</dbReference>
<organism evidence="1 2">
    <name type="scientific">Parachaetomium inaequale</name>
    <dbReference type="NCBI Taxonomy" id="2588326"/>
    <lineage>
        <taxon>Eukaryota</taxon>
        <taxon>Fungi</taxon>
        <taxon>Dikarya</taxon>
        <taxon>Ascomycota</taxon>
        <taxon>Pezizomycotina</taxon>
        <taxon>Sordariomycetes</taxon>
        <taxon>Sordariomycetidae</taxon>
        <taxon>Sordariales</taxon>
        <taxon>Chaetomiaceae</taxon>
        <taxon>Parachaetomium</taxon>
    </lineage>
</organism>
<dbReference type="CDD" id="cd07822">
    <property type="entry name" value="SRPBCC_4"/>
    <property type="match status" value="1"/>
</dbReference>
<dbReference type="SUPFAM" id="SSF55961">
    <property type="entry name" value="Bet v1-like"/>
    <property type="match status" value="1"/>
</dbReference>
<evidence type="ECO:0000313" key="1">
    <source>
        <dbReference type="EMBL" id="KAK4031939.1"/>
    </source>
</evidence>
<dbReference type="Gene3D" id="3.30.530.20">
    <property type="match status" value="1"/>
</dbReference>
<accession>A0AAN6P544</accession>
<dbReference type="AlphaFoldDB" id="A0AAN6P544"/>
<protein>
    <recommendedName>
        <fullName evidence="3">Polyketide cyclase</fullName>
    </recommendedName>
</protein>
<dbReference type="EMBL" id="MU854674">
    <property type="protein sequence ID" value="KAK4031939.1"/>
    <property type="molecule type" value="Genomic_DNA"/>
</dbReference>
<dbReference type="Proteomes" id="UP001303115">
    <property type="component" value="Unassembled WGS sequence"/>
</dbReference>
<comment type="caution">
    <text evidence="1">The sequence shown here is derived from an EMBL/GenBank/DDBJ whole genome shotgun (WGS) entry which is preliminary data.</text>
</comment>
<proteinExistence type="predicted"/>